<evidence type="ECO:0000313" key="2">
    <source>
        <dbReference type="Proteomes" id="UP000030700"/>
    </source>
</evidence>
<evidence type="ECO:0000313" key="1">
    <source>
        <dbReference type="EMBL" id="GAK54713.1"/>
    </source>
</evidence>
<dbReference type="Proteomes" id="UP000030700">
    <property type="component" value="Unassembled WGS sequence"/>
</dbReference>
<proteinExistence type="predicted"/>
<keyword evidence="2" id="KW-1185">Reference proteome</keyword>
<gene>
    <name evidence="1" type="ORF">U14_06001</name>
</gene>
<sequence length="249" mass="28484">MLQRLAEYTSKVDRACLPHPEWLNVSLYGMFRAHQFLAGRHHGAACTDLHCVEYGLRVIDAAMFLMEAFPQEEDFASIFRFAPEWFGEERRLLEDDLATYQEDVALRSHTYAARVNGLSEPVIGIWLDHPRSLFFRVWGWNDPNAPNGRGYPFLAIDFSTPGKNRYVIGVSPESGTNVNGLGQLLERHEADKRERLGKQRPIHPIRYPADNSDSWYFGQGHNYALVDSPGQGTILSAEEVQKIHEEWQP</sequence>
<dbReference type="EMBL" id="DF820462">
    <property type="protein sequence ID" value="GAK54713.1"/>
    <property type="molecule type" value="Genomic_DNA"/>
</dbReference>
<dbReference type="STRING" id="1499966.U14_06001"/>
<name>A0A081BTI2_9BACT</name>
<dbReference type="AlphaFoldDB" id="A0A081BTI2"/>
<reference evidence="1" key="1">
    <citation type="journal article" date="2015" name="PeerJ">
        <title>First genomic representation of candidate bacterial phylum KSB3 points to enhanced environmental sensing as a trigger of wastewater bulking.</title>
        <authorList>
            <person name="Sekiguchi Y."/>
            <person name="Ohashi A."/>
            <person name="Parks D.H."/>
            <person name="Yamauchi T."/>
            <person name="Tyson G.W."/>
            <person name="Hugenholtz P."/>
        </authorList>
    </citation>
    <scope>NUCLEOTIDE SEQUENCE [LARGE SCALE GENOMIC DNA]</scope>
</reference>
<organism evidence="1">
    <name type="scientific">Candidatus Moduliflexus flocculans</name>
    <dbReference type="NCBI Taxonomy" id="1499966"/>
    <lineage>
        <taxon>Bacteria</taxon>
        <taxon>Candidatus Moduliflexota</taxon>
        <taxon>Candidatus Moduliflexia</taxon>
        <taxon>Candidatus Moduliflexales</taxon>
        <taxon>Candidatus Moduliflexaceae</taxon>
    </lineage>
</organism>
<dbReference type="HOGENOM" id="CLU_1114124_0_0_0"/>
<accession>A0A081BTI2</accession>
<protein>
    <submittedName>
        <fullName evidence="1">Uncharacterized protein</fullName>
    </submittedName>
</protein>